<dbReference type="EMBL" id="DF830081">
    <property type="protein sequence ID" value="GAK66658.1"/>
    <property type="molecule type" value="Genomic_DNA"/>
</dbReference>
<dbReference type="SUPFAM" id="SSF81383">
    <property type="entry name" value="F-box domain"/>
    <property type="match status" value="1"/>
</dbReference>
<dbReference type="PROSITE" id="PS50082">
    <property type="entry name" value="WD_REPEATS_2"/>
    <property type="match status" value="1"/>
</dbReference>
<evidence type="ECO:0000313" key="2">
    <source>
        <dbReference type="Proteomes" id="UP000053758"/>
    </source>
</evidence>
<dbReference type="InterPro" id="IPR036047">
    <property type="entry name" value="F-box-like_dom_sf"/>
</dbReference>
<evidence type="ECO:0000313" key="1">
    <source>
        <dbReference type="EMBL" id="GAK66658.1"/>
    </source>
</evidence>
<reference evidence="2" key="1">
    <citation type="journal article" date="2014" name="Genome Announc.">
        <title>Draft Genome Sequence of the Yeast Pseudozyma antarctica Type Strain JCM10317, a Producer of the Glycolipid Biosurfactants, Mannosylerythritol Lipids.</title>
        <authorList>
            <person name="Saika A."/>
            <person name="Koike H."/>
            <person name="Hori T."/>
            <person name="Fukuoka T."/>
            <person name="Sato S."/>
            <person name="Habe H."/>
            <person name="Kitamoto D."/>
            <person name="Morita T."/>
        </authorList>
    </citation>
    <scope>NUCLEOTIDE SEQUENCE [LARGE SCALE GENOMIC DNA]</scope>
    <source>
        <strain evidence="2">JCM 10317</strain>
    </source>
</reference>
<accession>A0A081CJ12</accession>
<dbReference type="Pfam" id="PF25499">
    <property type="entry name" value="Beta-prop_pof12"/>
    <property type="match status" value="1"/>
</dbReference>
<dbReference type="RefSeq" id="XP_014655073.1">
    <property type="nucleotide sequence ID" value="XM_014799587.1"/>
</dbReference>
<dbReference type="GeneID" id="26305772"/>
<sequence length="766" mass="83899">MPSRLNSSTMDRLLADETILRIFGYLDALDLVRLQAVSSHFRALAKDRHLWKRLFFFAFVHPTLASGSSDSAREAPLLPTLRELRSLLLHQHLPIGKYIPGDGTNRISRIPQRFYASQPGLDHPARDSLTSDESDDRIADRHLDWEQIYRVSSKWQNGNFVVSRLLSASTSRSGGPPPKAVQEQARSTRLESLPTIVRMSSNFIFTAAQCDDPEVLVYPCDNEPSRAEHPPSSAPVPSHGDLHDRTPIARISSPSLQRLMSQRPLDGELHRARITEIAVDAASVDTASKPISSDARKRKYRETAELNAGSVATVVVAYSSGHVGIFSLKRRGPAGHVGTQVDELAFLDTGTFSPGTHICMAALHSPALVLCSSRFDISFFRIASSPTGSLKLEMVQRLSSFRCSWPASLRLKPLPYHHAQSKRPRRWSRSRSSERADREEHDQEVAFRATVAYSSPSYPSSWSVSVQEIVIQFHTRRPQAAAQVSSRHATARHSFRPTPLDLRGRSMLGGGFSALAPPGGAAQRADLDAASRSRTTTLTYDDPFVVVGASDNMLDVYELVGATTYVRQGVPTLGAARSATATPLSSREALQLVHRRRLHGHTGSVHSVALEDGRCVSGGADGSVMVWSLGDRANDTESIASFMRNTRATARGADNASAAMDEEDAEQAASSMTHVLTLRTPVEAEDRVQVARTQAQTPQAGLSLSQIVRSRVLDRQARGVIRWVATAFDKIVSVVAYSDASRTCHADASEETAGQARERIQVWSFG</sequence>
<dbReference type="OrthoDB" id="3219396at2759"/>
<dbReference type="Gene3D" id="1.20.1280.50">
    <property type="match status" value="1"/>
</dbReference>
<keyword evidence="2" id="KW-1185">Reference proteome</keyword>
<protein>
    <submittedName>
        <fullName evidence="1">Uncharacterized protein</fullName>
    </submittedName>
</protein>
<dbReference type="SMART" id="SM00320">
    <property type="entry name" value="WD40"/>
    <property type="match status" value="1"/>
</dbReference>
<dbReference type="HOGENOM" id="CLU_020801_0_0_1"/>
<dbReference type="Pfam" id="PF12937">
    <property type="entry name" value="F-box-like"/>
    <property type="match status" value="1"/>
</dbReference>
<dbReference type="InterPro" id="IPR015943">
    <property type="entry name" value="WD40/YVTN_repeat-like_dom_sf"/>
</dbReference>
<dbReference type="PROSITE" id="PS50181">
    <property type="entry name" value="FBOX"/>
    <property type="match status" value="1"/>
</dbReference>
<dbReference type="SUPFAM" id="SSF50978">
    <property type="entry name" value="WD40 repeat-like"/>
    <property type="match status" value="1"/>
</dbReference>
<organism evidence="1 2">
    <name type="scientific">Pseudozyma antarctica</name>
    <name type="common">Yeast</name>
    <name type="synonym">Candida antarctica</name>
    <dbReference type="NCBI Taxonomy" id="84753"/>
    <lineage>
        <taxon>Eukaryota</taxon>
        <taxon>Fungi</taxon>
        <taxon>Dikarya</taxon>
        <taxon>Basidiomycota</taxon>
        <taxon>Ustilaginomycotina</taxon>
        <taxon>Ustilaginomycetes</taxon>
        <taxon>Ustilaginales</taxon>
        <taxon>Ustilaginaceae</taxon>
        <taxon>Moesziomyces</taxon>
    </lineage>
</organism>
<dbReference type="InterPro" id="IPR036322">
    <property type="entry name" value="WD40_repeat_dom_sf"/>
</dbReference>
<dbReference type="SMART" id="SM00256">
    <property type="entry name" value="FBOX"/>
    <property type="match status" value="1"/>
</dbReference>
<dbReference type="InterPro" id="IPR001680">
    <property type="entry name" value="WD40_rpt"/>
</dbReference>
<dbReference type="AlphaFoldDB" id="A0A081CJ12"/>
<dbReference type="Gene3D" id="2.130.10.10">
    <property type="entry name" value="YVTN repeat-like/Quinoprotein amine dehydrogenase"/>
    <property type="match status" value="1"/>
</dbReference>
<dbReference type="PROSITE" id="PS50294">
    <property type="entry name" value="WD_REPEATS_REGION"/>
    <property type="match status" value="1"/>
</dbReference>
<dbReference type="Proteomes" id="UP000053758">
    <property type="component" value="Unassembled WGS sequence"/>
</dbReference>
<gene>
    <name evidence="1" type="ORF">PAN0_014d4881</name>
</gene>
<name>A0A081CJ12_PSEA2</name>
<proteinExistence type="predicted"/>
<dbReference type="InterPro" id="IPR001810">
    <property type="entry name" value="F-box_dom"/>
</dbReference>